<dbReference type="RefSeq" id="WP_166326752.1">
    <property type="nucleotide sequence ID" value="NZ_CP049916.1"/>
</dbReference>
<dbReference type="KEGG" id="alj:G8D99_13455"/>
<reference evidence="2 3" key="1">
    <citation type="submission" date="2020-03" db="EMBL/GenBank/DDBJ databases">
        <authorList>
            <person name="Zhu W."/>
        </authorList>
    </citation>
    <scope>NUCLEOTIDE SEQUENCE [LARGE SCALE GENOMIC DNA]</scope>
    <source>
        <strain evidence="2 3">185</strain>
    </source>
</reference>
<feature type="region of interest" description="Disordered" evidence="1">
    <location>
        <begin position="41"/>
        <end position="75"/>
    </location>
</feature>
<dbReference type="AlphaFoldDB" id="A0A6G8S6W4"/>
<evidence type="ECO:0000313" key="2">
    <source>
        <dbReference type="EMBL" id="QIO09919.1"/>
    </source>
</evidence>
<dbReference type="EMBL" id="CP049916">
    <property type="protein sequence ID" value="QIO09919.1"/>
    <property type="molecule type" value="Genomic_DNA"/>
</dbReference>
<name>A0A6G8S6W4_9GAMM</name>
<accession>A0A6G8S6W4</accession>
<gene>
    <name evidence="2" type="ORF">G8D99_13455</name>
</gene>
<sequence>MVNLYKYSIKTWVVVTAIVGLSLITGCDHANKFQDLEKHSEEFRQPELQQSEEGKKLTDVAGRASLPPTNKPTSHKLKLSKTAENIVGRYRVLIDCQDAFVQCEKGTAEFILNLLPDGSAHRIFVHMGKVTYAKSHEYREDAWVYDHDLNQVILIRGSGIQFYYNVGEDGSLTMDLNKIANFTPENRQFFAEGNPFPEQAYTLVRMS</sequence>
<dbReference type="Proteomes" id="UP000501939">
    <property type="component" value="Chromosome"/>
</dbReference>
<keyword evidence="3" id="KW-1185">Reference proteome</keyword>
<dbReference type="PROSITE" id="PS51257">
    <property type="entry name" value="PROKAR_LIPOPROTEIN"/>
    <property type="match status" value="1"/>
</dbReference>
<evidence type="ECO:0000256" key="1">
    <source>
        <dbReference type="SAM" id="MobiDB-lite"/>
    </source>
</evidence>
<organism evidence="2 3">
    <name type="scientific">Acinetobacter lanii</name>
    <dbReference type="NCBI Taxonomy" id="2715163"/>
    <lineage>
        <taxon>Bacteria</taxon>
        <taxon>Pseudomonadati</taxon>
        <taxon>Pseudomonadota</taxon>
        <taxon>Gammaproteobacteria</taxon>
        <taxon>Moraxellales</taxon>
        <taxon>Moraxellaceae</taxon>
        <taxon>Acinetobacter</taxon>
    </lineage>
</organism>
<evidence type="ECO:0008006" key="4">
    <source>
        <dbReference type="Google" id="ProtNLM"/>
    </source>
</evidence>
<evidence type="ECO:0000313" key="3">
    <source>
        <dbReference type="Proteomes" id="UP000501939"/>
    </source>
</evidence>
<proteinExistence type="predicted"/>
<protein>
    <recommendedName>
        <fullName evidence="4">Lipoprotein</fullName>
    </recommendedName>
</protein>